<evidence type="ECO:0000313" key="4">
    <source>
        <dbReference type="Proteomes" id="UP001597453"/>
    </source>
</evidence>
<keyword evidence="1" id="KW-0732">Signal</keyword>
<organism evidence="3 4">
    <name type="scientific">Gulosibacter bifidus</name>
    <dbReference type="NCBI Taxonomy" id="272239"/>
    <lineage>
        <taxon>Bacteria</taxon>
        <taxon>Bacillati</taxon>
        <taxon>Actinomycetota</taxon>
        <taxon>Actinomycetes</taxon>
        <taxon>Micrococcales</taxon>
        <taxon>Microbacteriaceae</taxon>
        <taxon>Gulosibacter</taxon>
    </lineage>
</organism>
<evidence type="ECO:0000259" key="2">
    <source>
        <dbReference type="Pfam" id="PF22504"/>
    </source>
</evidence>
<gene>
    <name evidence="3" type="ORF">ACFSUQ_05840</name>
</gene>
<dbReference type="InterPro" id="IPR054262">
    <property type="entry name" value="DUF6993"/>
</dbReference>
<sequence>MVTSRMRIFGSLAVAAALALSGCAQGDSQTQQTQGASATPKPRATFNPNGVAGDNKAYFDQTLQDLLASNEKADSKAMVQALVDAGFDKSQMEVTYDRTSIDLEVDYVMVSVKMPDGNCLLGHRGTRGYSSMVAEPMKTGKCMIGETQPIDW</sequence>
<evidence type="ECO:0000313" key="3">
    <source>
        <dbReference type="EMBL" id="MFD2674820.1"/>
    </source>
</evidence>
<feature type="chain" id="PRO_5046519677" evidence="1">
    <location>
        <begin position="27"/>
        <end position="152"/>
    </location>
</feature>
<protein>
    <submittedName>
        <fullName evidence="3">DUF6993 domain-containing protein</fullName>
    </submittedName>
</protein>
<feature type="signal peptide" evidence="1">
    <location>
        <begin position="1"/>
        <end position="26"/>
    </location>
</feature>
<evidence type="ECO:0000256" key="1">
    <source>
        <dbReference type="SAM" id="SignalP"/>
    </source>
</evidence>
<proteinExistence type="predicted"/>
<comment type="caution">
    <text evidence="3">The sequence shown here is derived from an EMBL/GenBank/DDBJ whole genome shotgun (WGS) entry which is preliminary data.</text>
</comment>
<dbReference type="EMBL" id="JBHUNF010000003">
    <property type="protein sequence ID" value="MFD2674820.1"/>
    <property type="molecule type" value="Genomic_DNA"/>
</dbReference>
<accession>A0ABW5RJH2</accession>
<dbReference type="PROSITE" id="PS51257">
    <property type="entry name" value="PROKAR_LIPOPROTEIN"/>
    <property type="match status" value="1"/>
</dbReference>
<feature type="domain" description="DUF6993" evidence="2">
    <location>
        <begin position="63"/>
        <end position="146"/>
    </location>
</feature>
<reference evidence="4" key="1">
    <citation type="journal article" date="2019" name="Int. J. Syst. Evol. Microbiol.">
        <title>The Global Catalogue of Microorganisms (GCM) 10K type strain sequencing project: providing services to taxonomists for standard genome sequencing and annotation.</title>
        <authorList>
            <consortium name="The Broad Institute Genomics Platform"/>
            <consortium name="The Broad Institute Genome Sequencing Center for Infectious Disease"/>
            <person name="Wu L."/>
            <person name="Ma J."/>
        </authorList>
    </citation>
    <scope>NUCLEOTIDE SEQUENCE [LARGE SCALE GENOMIC DNA]</scope>
    <source>
        <strain evidence="4">TISTR 1511</strain>
    </source>
</reference>
<keyword evidence="4" id="KW-1185">Reference proteome</keyword>
<dbReference type="Pfam" id="PF22504">
    <property type="entry name" value="DUF6993"/>
    <property type="match status" value="1"/>
</dbReference>
<dbReference type="Proteomes" id="UP001597453">
    <property type="component" value="Unassembled WGS sequence"/>
</dbReference>
<name>A0ABW5RJH2_9MICO</name>
<dbReference type="RefSeq" id="WP_159421366.1">
    <property type="nucleotide sequence ID" value="NZ_JBHUNF010000003.1"/>
</dbReference>